<name>A0A7G9Z9Q8_9EURY</name>
<evidence type="ECO:0000313" key="1">
    <source>
        <dbReference type="EMBL" id="QNO56992.1"/>
    </source>
</evidence>
<gene>
    <name evidence="1" type="ORF">MGAOFDBH_00009</name>
</gene>
<protein>
    <recommendedName>
        <fullName evidence="2">Response regulatory domain-containing protein</fullName>
    </recommendedName>
</protein>
<dbReference type="EMBL" id="MT631675">
    <property type="protein sequence ID" value="QNO56992.1"/>
    <property type="molecule type" value="Genomic_DNA"/>
</dbReference>
<dbReference type="AlphaFoldDB" id="A0A7G9Z9Q8"/>
<evidence type="ECO:0008006" key="2">
    <source>
        <dbReference type="Google" id="ProtNLM"/>
    </source>
</evidence>
<proteinExistence type="predicted"/>
<organism evidence="1">
    <name type="scientific">Candidatus Methanophaga sp. ANME-1 ERB7</name>
    <dbReference type="NCBI Taxonomy" id="2759913"/>
    <lineage>
        <taxon>Archaea</taxon>
        <taxon>Methanobacteriati</taxon>
        <taxon>Methanobacteriota</taxon>
        <taxon>Stenosarchaea group</taxon>
        <taxon>Methanomicrobia</taxon>
        <taxon>Candidatus Methanophagales</taxon>
        <taxon>Candidatus Methanophagaceae</taxon>
        <taxon>Candidatus Methanophaga</taxon>
    </lineage>
</organism>
<accession>A0A7G9Z9Q8</accession>
<sequence>MKWYSYKERSDEKMEKAKILIVEDEAITAKDIQNGLNGFDIPIVYFSAYIDEESQ</sequence>
<reference evidence="1" key="1">
    <citation type="submission" date="2020-06" db="EMBL/GenBank/DDBJ databases">
        <title>Unique genomic features of the anaerobic methanotrophic archaea.</title>
        <authorList>
            <person name="Chadwick G.L."/>
            <person name="Skennerton C.T."/>
            <person name="Laso-Perez R."/>
            <person name="Leu A.O."/>
            <person name="Speth D.R."/>
            <person name="Yu H."/>
            <person name="Morgan-Lang C."/>
            <person name="Hatzenpichler R."/>
            <person name="Goudeau D."/>
            <person name="Malmstrom R."/>
            <person name="Brazelton W.J."/>
            <person name="Woyke T."/>
            <person name="Hallam S.J."/>
            <person name="Tyson G.W."/>
            <person name="Wegener G."/>
            <person name="Boetius A."/>
            <person name="Orphan V."/>
        </authorList>
    </citation>
    <scope>NUCLEOTIDE SEQUENCE</scope>
</reference>